<dbReference type="PROSITE" id="PS51155">
    <property type="entry name" value="CHIT_BIND_RR_2"/>
    <property type="match status" value="1"/>
</dbReference>
<evidence type="ECO:0000313" key="5">
    <source>
        <dbReference type="Proteomes" id="UP001652582"/>
    </source>
</evidence>
<dbReference type="KEGG" id="bany:112058311"/>
<accession>A0A6J1PAC4</accession>
<dbReference type="OrthoDB" id="6423516at2759"/>
<dbReference type="Proteomes" id="UP001652582">
    <property type="component" value="Chromosome 3"/>
</dbReference>
<evidence type="ECO:0000256" key="2">
    <source>
        <dbReference type="ARBA" id="ARBA00022729"/>
    </source>
</evidence>
<dbReference type="GO" id="GO:0031012">
    <property type="term" value="C:extracellular matrix"/>
    <property type="evidence" value="ECO:0007669"/>
    <property type="project" value="TreeGrafter"/>
</dbReference>
<proteinExistence type="predicted"/>
<dbReference type="AlphaFoldDB" id="A0A6J1PAC4"/>
<dbReference type="PANTHER" id="PTHR12236:SF75">
    <property type="entry name" value="CUTICULAR PROTEIN 62BB, ISOFORM A"/>
    <property type="match status" value="1"/>
</dbReference>
<gene>
    <name evidence="6" type="primary">LOC112058311</name>
</gene>
<dbReference type="PROSITE" id="PS00233">
    <property type="entry name" value="CHIT_BIND_RR_1"/>
    <property type="match status" value="1"/>
</dbReference>
<dbReference type="PANTHER" id="PTHR12236">
    <property type="entry name" value="STRUCTURAL CONTITUENT OF CUTICLE"/>
    <property type="match status" value="1"/>
</dbReference>
<sequence length="191" mass="19611">MFSFVAIACLFGAAAAAPSGYGGLGVVAVDSYAVPRYEFNYAVNDPSTGDNKAQSEVRDGDAVKGSYSLTEPDGTLRVVEYTADAARGFNAIVKRIGGAAHPQTLQLAPVVAKQIVTAPVVEEIAAPIIAPVAKIAEPVYSAGLINGGWGNAWGNSWGNNLGKGWGLGSWDLGNLGDLGLGLSLGHGGWKH</sequence>
<dbReference type="GO" id="GO:0042302">
    <property type="term" value="F:structural constituent of cuticle"/>
    <property type="evidence" value="ECO:0007669"/>
    <property type="project" value="UniProtKB-UniRule"/>
</dbReference>
<protein>
    <submittedName>
        <fullName evidence="6">Larval cuticle protein A3A-like</fullName>
    </submittedName>
</protein>
<feature type="chain" id="PRO_5047512364" evidence="4">
    <location>
        <begin position="17"/>
        <end position="191"/>
    </location>
</feature>
<organism evidence="5 6">
    <name type="scientific">Bicyclus anynana</name>
    <name type="common">Squinting bush brown butterfly</name>
    <dbReference type="NCBI Taxonomy" id="110368"/>
    <lineage>
        <taxon>Eukaryota</taxon>
        <taxon>Metazoa</taxon>
        <taxon>Ecdysozoa</taxon>
        <taxon>Arthropoda</taxon>
        <taxon>Hexapoda</taxon>
        <taxon>Insecta</taxon>
        <taxon>Pterygota</taxon>
        <taxon>Neoptera</taxon>
        <taxon>Endopterygota</taxon>
        <taxon>Lepidoptera</taxon>
        <taxon>Glossata</taxon>
        <taxon>Ditrysia</taxon>
        <taxon>Papilionoidea</taxon>
        <taxon>Nymphalidae</taxon>
        <taxon>Satyrinae</taxon>
        <taxon>Satyrini</taxon>
        <taxon>Mycalesina</taxon>
        <taxon>Bicyclus</taxon>
    </lineage>
</organism>
<dbReference type="InterPro" id="IPR031311">
    <property type="entry name" value="CHIT_BIND_RR_consensus"/>
</dbReference>
<dbReference type="InterPro" id="IPR000618">
    <property type="entry name" value="Insect_cuticle"/>
</dbReference>
<keyword evidence="2 4" id="KW-0732">Signal</keyword>
<dbReference type="InterPro" id="IPR051217">
    <property type="entry name" value="Insect_Cuticle_Struc_Prot"/>
</dbReference>
<name>A0A6J1PAC4_BICAN</name>
<evidence type="ECO:0000256" key="4">
    <source>
        <dbReference type="SAM" id="SignalP"/>
    </source>
</evidence>
<feature type="signal peptide" evidence="4">
    <location>
        <begin position="1"/>
        <end position="16"/>
    </location>
</feature>
<evidence type="ECO:0000256" key="3">
    <source>
        <dbReference type="PROSITE-ProRule" id="PRU00497"/>
    </source>
</evidence>
<evidence type="ECO:0000313" key="6">
    <source>
        <dbReference type="RefSeq" id="XP_023954800.2"/>
    </source>
</evidence>
<dbReference type="GeneID" id="112058311"/>
<dbReference type="GO" id="GO:0005615">
    <property type="term" value="C:extracellular space"/>
    <property type="evidence" value="ECO:0007669"/>
    <property type="project" value="TreeGrafter"/>
</dbReference>
<evidence type="ECO:0000256" key="1">
    <source>
        <dbReference type="ARBA" id="ARBA00022460"/>
    </source>
</evidence>
<keyword evidence="1 3" id="KW-0193">Cuticle</keyword>
<dbReference type="Pfam" id="PF00379">
    <property type="entry name" value="Chitin_bind_4"/>
    <property type="match status" value="1"/>
</dbReference>
<dbReference type="RefSeq" id="XP_023954800.2">
    <property type="nucleotide sequence ID" value="XM_024099032.2"/>
</dbReference>
<dbReference type="PRINTS" id="PR00947">
    <property type="entry name" value="CUTICLE"/>
</dbReference>
<reference evidence="6" key="1">
    <citation type="submission" date="2025-08" db="UniProtKB">
        <authorList>
            <consortium name="RefSeq"/>
        </authorList>
    </citation>
    <scope>IDENTIFICATION</scope>
</reference>
<keyword evidence="5" id="KW-1185">Reference proteome</keyword>